<proteinExistence type="predicted"/>
<gene>
    <name evidence="1" type="ORF">HKB21_12725</name>
</gene>
<dbReference type="InterPro" id="IPR007357">
    <property type="entry name" value="PhrB-like"/>
</dbReference>
<dbReference type="PANTHER" id="PTHR38657">
    <property type="entry name" value="SLR1343 PROTEIN"/>
    <property type="match status" value="1"/>
</dbReference>
<protein>
    <submittedName>
        <fullName evidence="1">Cryptochrome/photolyase family protein</fullName>
    </submittedName>
</protein>
<dbReference type="GO" id="GO:0016829">
    <property type="term" value="F:lyase activity"/>
    <property type="evidence" value="ECO:0007669"/>
    <property type="project" value="UniProtKB-KW"/>
</dbReference>
<dbReference type="EMBL" id="JABCLD010001187">
    <property type="protein sequence ID" value="NMU26486.1"/>
    <property type="molecule type" value="Genomic_DNA"/>
</dbReference>
<comment type="caution">
    <text evidence="1">The sequence shown here is derived from an EMBL/GenBank/DDBJ whole genome shotgun (WGS) entry which is preliminary data.</text>
</comment>
<feature type="non-terminal residue" evidence="1">
    <location>
        <position position="62"/>
    </location>
</feature>
<sequence>MQFETVRLILGDQLNSEHSWFQQPDEQVLYLIAELKQENTYVTHHIQKVCAFFSAMEQFAKE</sequence>
<dbReference type="PANTHER" id="PTHR38657:SF1">
    <property type="entry name" value="SLR1343 PROTEIN"/>
    <property type="match status" value="1"/>
</dbReference>
<dbReference type="Gene3D" id="3.40.50.620">
    <property type="entry name" value="HUPs"/>
    <property type="match status" value="1"/>
</dbReference>
<organism evidence="1 2">
    <name type="scientific">Vibrio parahaemolyticus</name>
    <dbReference type="NCBI Taxonomy" id="670"/>
    <lineage>
        <taxon>Bacteria</taxon>
        <taxon>Pseudomonadati</taxon>
        <taxon>Pseudomonadota</taxon>
        <taxon>Gammaproteobacteria</taxon>
        <taxon>Vibrionales</taxon>
        <taxon>Vibrionaceae</taxon>
        <taxon>Vibrio</taxon>
    </lineage>
</organism>
<dbReference type="InterPro" id="IPR014729">
    <property type="entry name" value="Rossmann-like_a/b/a_fold"/>
</dbReference>
<name>A0A7Y0S501_VIBPH</name>
<dbReference type="Pfam" id="PF04244">
    <property type="entry name" value="DPRP"/>
    <property type="match status" value="1"/>
</dbReference>
<evidence type="ECO:0000313" key="2">
    <source>
        <dbReference type="Proteomes" id="UP000555836"/>
    </source>
</evidence>
<evidence type="ECO:0000313" key="1">
    <source>
        <dbReference type="EMBL" id="NMU26486.1"/>
    </source>
</evidence>
<keyword evidence="1" id="KW-0456">Lyase</keyword>
<dbReference type="InterPro" id="IPR052551">
    <property type="entry name" value="UV-DNA_repair_photolyase"/>
</dbReference>
<reference evidence="1 2" key="1">
    <citation type="submission" date="2020-04" db="EMBL/GenBank/DDBJ databases">
        <title>Whole-genome sequencing of Vibrio spp. from China reveals different genetic environments of blaCTX-M-14 among diverse lineages.</title>
        <authorList>
            <person name="Zheng Z."/>
            <person name="Ye L."/>
            <person name="Chen S."/>
        </authorList>
    </citation>
    <scope>NUCLEOTIDE SEQUENCE [LARGE SCALE GENOMIC DNA]</scope>
    <source>
        <strain evidence="1 2">Vb0574</strain>
    </source>
</reference>
<accession>A0A7Y0S501</accession>
<dbReference type="AlphaFoldDB" id="A0A7Y0S501"/>
<dbReference type="Proteomes" id="UP000555836">
    <property type="component" value="Unassembled WGS sequence"/>
</dbReference>